<dbReference type="OrthoDB" id="174474at2"/>
<dbReference type="AlphaFoldDB" id="A0A2S7U2J6"/>
<sequence length="317" mass="35319">MHYIDGAEFGWRNGTAKWPAYYADSLGAVENVGPGCPTGVSFSFGTKFSADYQRALYILDWTFGRIDTLHLEPNGATYRASRETFLSGKPLPLTDIAAGPDGSLYFTTGGRGLVSALYRVDYVGNESTKPVQSLALNDAQKLQIKLQASSDVNTLWNALSSPDRTLRYTARIGLEKLPLKQWLPKYNAENKPQTLITSTLAFARMKGEQKLATKKLLGIDYAKLSVNQKIEYLRACSLVWIRLGCSDSDKLAWIKKLSNHYPSYDKNLDSELSRAMIYLDSPLAVTKTITLMQSAADEKKKSPKRFSKAMIPMPKTF</sequence>
<dbReference type="Gene3D" id="2.120.10.30">
    <property type="entry name" value="TolB, C-terminal domain"/>
    <property type="match status" value="1"/>
</dbReference>
<name>A0A2S7U2J6_9BACT</name>
<organism evidence="1 2">
    <name type="scientific">Rubritalea profundi</name>
    <dbReference type="NCBI Taxonomy" id="1658618"/>
    <lineage>
        <taxon>Bacteria</taxon>
        <taxon>Pseudomonadati</taxon>
        <taxon>Verrucomicrobiota</taxon>
        <taxon>Verrucomicrobiia</taxon>
        <taxon>Verrucomicrobiales</taxon>
        <taxon>Rubritaleaceae</taxon>
        <taxon>Rubritalea</taxon>
    </lineage>
</organism>
<proteinExistence type="predicted"/>
<evidence type="ECO:0008006" key="3">
    <source>
        <dbReference type="Google" id="ProtNLM"/>
    </source>
</evidence>
<gene>
    <name evidence="1" type="ORF">BSZ32_07745</name>
</gene>
<dbReference type="PANTHER" id="PTHR33546">
    <property type="entry name" value="LARGE, MULTIFUNCTIONAL SECRETED PROTEIN-RELATED"/>
    <property type="match status" value="1"/>
</dbReference>
<dbReference type="Proteomes" id="UP000239907">
    <property type="component" value="Unassembled WGS sequence"/>
</dbReference>
<comment type="caution">
    <text evidence="1">The sequence shown here is derived from an EMBL/GenBank/DDBJ whole genome shotgun (WGS) entry which is preliminary data.</text>
</comment>
<reference evidence="1 2" key="1">
    <citation type="submission" date="2016-12" db="EMBL/GenBank/DDBJ databases">
        <title>Study of bacterial adaptation to deep sea.</title>
        <authorList>
            <person name="Song J."/>
            <person name="Yoshizawa S."/>
            <person name="Kogure K."/>
        </authorList>
    </citation>
    <scope>NUCLEOTIDE SEQUENCE [LARGE SCALE GENOMIC DNA]</scope>
    <source>
        <strain evidence="1 2">SAORIC-165</strain>
    </source>
</reference>
<keyword evidence="2" id="KW-1185">Reference proteome</keyword>
<dbReference type="InterPro" id="IPR011042">
    <property type="entry name" value="6-blade_b-propeller_TolB-like"/>
</dbReference>
<dbReference type="RefSeq" id="WP_105042914.1">
    <property type="nucleotide sequence ID" value="NZ_MQWA01000001.1"/>
</dbReference>
<evidence type="ECO:0000313" key="2">
    <source>
        <dbReference type="Proteomes" id="UP000239907"/>
    </source>
</evidence>
<protein>
    <recommendedName>
        <fullName evidence="3">Heme-binding protein</fullName>
    </recommendedName>
</protein>
<dbReference type="SUPFAM" id="SSF63829">
    <property type="entry name" value="Calcium-dependent phosphotriesterase"/>
    <property type="match status" value="1"/>
</dbReference>
<evidence type="ECO:0000313" key="1">
    <source>
        <dbReference type="EMBL" id="PQJ28413.1"/>
    </source>
</evidence>
<dbReference type="PANTHER" id="PTHR33546:SF1">
    <property type="entry name" value="LARGE, MULTIFUNCTIONAL SECRETED PROTEIN"/>
    <property type="match status" value="1"/>
</dbReference>
<dbReference type="EMBL" id="MQWA01000001">
    <property type="protein sequence ID" value="PQJ28413.1"/>
    <property type="molecule type" value="Genomic_DNA"/>
</dbReference>
<accession>A0A2S7U2J6</accession>